<evidence type="ECO:0000313" key="4">
    <source>
        <dbReference type="EMBL" id="MEZ0163594.1"/>
    </source>
</evidence>
<dbReference type="InterPro" id="IPR046801">
    <property type="entry name" value="OpcA_G6PD_N"/>
</dbReference>
<dbReference type="EMBL" id="JBGFTU010000002">
    <property type="protein sequence ID" value="MEZ0163594.1"/>
    <property type="molecule type" value="Genomic_DNA"/>
</dbReference>
<reference evidence="4 5" key="1">
    <citation type="submission" date="2024-07" db="EMBL/GenBank/DDBJ databases">
        <authorList>
            <person name="Thanompreechachai J."/>
            <person name="Duangmal K."/>
        </authorList>
    </citation>
    <scope>NUCLEOTIDE SEQUENCE [LARGE SCALE GENOMIC DNA]</scope>
    <source>
        <strain evidence="4 5">LSe6-4</strain>
    </source>
</reference>
<accession>A0ABV4GXM2</accession>
<feature type="compositionally biased region" description="Low complexity" evidence="1">
    <location>
        <begin position="322"/>
        <end position="342"/>
    </location>
</feature>
<evidence type="ECO:0000313" key="5">
    <source>
        <dbReference type="Proteomes" id="UP001565927"/>
    </source>
</evidence>
<sequence>MIIDLPSTSTSAINKALIDLRDSGGAVALGRVLTLVVITDDAHAEDAISAANEASREHPCRVLVLARGNKRGAARLDAQIRVGGDAGASEVIVLRAYGPLVEHGETTIVSLLLPDAPIVAYWPGAAPEDLRADPIGRIAQRRITDSAESRDPAKALESRRATYREGDTDLAWTRLTNWRALLAAALDQPPYERVTSITVAGAPDSPSTELLAAWLAAKLKAPVVRARTRRGTGVQSVRLERPSGAVELIRPDATVATLTQPGQPDRRLSLARRQVKDCLTEELRRLDPDEVYGEVLRDGLPQVGKKVMSARDAEHAGKLSGSRRAAARQAAAEAASAAVSEQMKGAPPEQERTDGSSPVAGEAPESESPQVRSARTRTADATDRAEEAVAATTGSRTAKRTTATKTATKAAKKTTATKTAAKSTGSGSRSARPAVDR</sequence>
<organism evidence="4 5">
    <name type="scientific">Kineococcus halophytocola</name>
    <dbReference type="NCBI Taxonomy" id="3234027"/>
    <lineage>
        <taxon>Bacteria</taxon>
        <taxon>Bacillati</taxon>
        <taxon>Actinomycetota</taxon>
        <taxon>Actinomycetes</taxon>
        <taxon>Kineosporiales</taxon>
        <taxon>Kineosporiaceae</taxon>
        <taxon>Kineococcus</taxon>
    </lineage>
</organism>
<dbReference type="InterPro" id="IPR046802">
    <property type="entry name" value="OpcA_G6PD_C"/>
</dbReference>
<keyword evidence="5" id="KW-1185">Reference proteome</keyword>
<evidence type="ECO:0000259" key="3">
    <source>
        <dbReference type="Pfam" id="PF20171"/>
    </source>
</evidence>
<feature type="region of interest" description="Disordered" evidence="1">
    <location>
        <begin position="308"/>
        <end position="437"/>
    </location>
</feature>
<feature type="compositionally biased region" description="Low complexity" evidence="1">
    <location>
        <begin position="388"/>
        <end position="425"/>
    </location>
</feature>
<feature type="domain" description="Glucose-6-phosphate dehydrogenase assembly protein OpcA N-terminal" evidence="2">
    <location>
        <begin position="51"/>
        <end position="160"/>
    </location>
</feature>
<proteinExistence type="predicted"/>
<dbReference type="Pfam" id="PF10128">
    <property type="entry name" value="OpcA_G6PD_assem"/>
    <property type="match status" value="1"/>
</dbReference>
<name>A0ABV4GXM2_9ACTN</name>
<comment type="caution">
    <text evidence="4">The sequence shown here is derived from an EMBL/GenBank/DDBJ whole genome shotgun (WGS) entry which is preliminary data.</text>
</comment>
<evidence type="ECO:0000256" key="1">
    <source>
        <dbReference type="SAM" id="MobiDB-lite"/>
    </source>
</evidence>
<feature type="compositionally biased region" description="Basic and acidic residues" evidence="1">
    <location>
        <begin position="377"/>
        <end position="387"/>
    </location>
</feature>
<feature type="domain" description="Glucose-6-phosphate dehydrogenase assembly protein OpcA C-terminal" evidence="3">
    <location>
        <begin position="166"/>
        <end position="296"/>
    </location>
</feature>
<evidence type="ECO:0000259" key="2">
    <source>
        <dbReference type="Pfam" id="PF10128"/>
    </source>
</evidence>
<protein>
    <submittedName>
        <fullName evidence="4">Glucose-6-phosphate dehydrogenase assembly protein OpcA</fullName>
    </submittedName>
</protein>
<dbReference type="Proteomes" id="UP001565927">
    <property type="component" value="Unassembled WGS sequence"/>
</dbReference>
<dbReference type="PANTHER" id="PTHR38658">
    <property type="entry name" value="OXPP CYCLE PROTEIN OPCA-RELATED"/>
    <property type="match status" value="1"/>
</dbReference>
<dbReference type="Pfam" id="PF20171">
    <property type="entry name" value="OpcA_G6PD_C"/>
    <property type="match status" value="1"/>
</dbReference>
<dbReference type="InterPro" id="IPR004555">
    <property type="entry name" value="G6PDH_assembly_OpcA"/>
</dbReference>
<dbReference type="RefSeq" id="WP_370439847.1">
    <property type="nucleotide sequence ID" value="NZ_JBGFTU010000002.1"/>
</dbReference>
<dbReference type="PANTHER" id="PTHR38658:SF1">
    <property type="entry name" value="OXPP CYCLE PROTEIN OPCA-RELATED"/>
    <property type="match status" value="1"/>
</dbReference>
<gene>
    <name evidence="4" type="ORF">AB2L27_02295</name>
</gene>